<dbReference type="AlphaFoldDB" id="A0A8J4WBZ1"/>
<feature type="chain" id="PRO_5035229315" evidence="2">
    <location>
        <begin position="28"/>
        <end position="764"/>
    </location>
</feature>
<dbReference type="Pfam" id="PF18952">
    <property type="entry name" value="DUF5696"/>
    <property type="match status" value="2"/>
</dbReference>
<comment type="caution">
    <text evidence="3">The sequence shown here is derived from an EMBL/GenBank/DDBJ whole genome shotgun (WGS) entry which is preliminary data.</text>
</comment>
<dbReference type="InterPro" id="IPR043751">
    <property type="entry name" value="DUF5696"/>
</dbReference>
<evidence type="ECO:0000313" key="4">
    <source>
        <dbReference type="Proteomes" id="UP000702964"/>
    </source>
</evidence>
<dbReference type="EMBL" id="AOFI03000001">
    <property type="protein sequence ID" value="KAF4326078.1"/>
    <property type="molecule type" value="Genomic_DNA"/>
</dbReference>
<evidence type="ECO:0000313" key="3">
    <source>
        <dbReference type="EMBL" id="KAF4326078.1"/>
    </source>
</evidence>
<dbReference type="Proteomes" id="UP000702964">
    <property type="component" value="Unassembled WGS sequence"/>
</dbReference>
<feature type="region of interest" description="Disordered" evidence="1">
    <location>
        <begin position="488"/>
        <end position="518"/>
    </location>
</feature>
<sequence length="764" mass="84253">MEMILYVAKKMIVILLVFVLFLGGCQPDSTPVTTLSANADEQAEVPVLPPGEKLASSFSDARLPDMLGLAQNDELQLLIQEDTAEIAVIHKRSGQIWRSNPEDRKIDSLASGINKDLLSAQSKLSFYNSLGQSSWVNSYTDSVAHQQISYEALPNGVRVNYQFGTNESSVEDLPVKISKERFEQKLLALLDKAGQRALKIGYAEEKDGGVYVRNDKALQGLQLTRALKAFETAGYTSEDLELDNAEHGIEQEKSGPRLFMLSIEYELDQESLVVRVPATGIHFPEQYPINSISVLDYFGAGAADQEGSLFVPDGSGALIHFNNGKIQYPAYQQDVYGPDLTMKLREADSSEERARLPVFGLIREGGAFLGIIEEGAAVAVINADISGKLNSYNNVYPSFYVVNKSDVTLQASDMILSILKKKQVSNIQVRYAGWFNGGLQHQIPDSIKVDGAIGGRKGMQEFSDYARKEGIGFYPDVAVLNVHSKTGFSPSKEASRTLTQEPALLYPMDPARQRRDRDRLPSYILSPHLLGDVTQDMLKALQPYEQEGVSVRDLADQVNSDMNPKKLLDRTGAQAAVTESLKQIVQQGISVVAEGGNAFALPYVTGLTDAPMSSSSFKLEDEEIPFFQLVVHGGISYTGAAYNLSTYTDARQYVLKLVEYGASPYFTWFNAPNHVVKETDYDNLYAAHYEQWIDLAAEMYEEVNQANRPFAGLHMVAHEKLADGVYQTTYENGSFALVNYNDFSVQAGGHNVEAKSYVTGGEQL</sequence>
<protein>
    <submittedName>
        <fullName evidence="3">Uncharacterized protein</fullName>
    </submittedName>
</protein>
<accession>A0A8J4WBZ1</accession>
<reference evidence="3" key="1">
    <citation type="journal article" date="2015" name="Genom Data">
        <title>Draft genome sequences of Phytophthora kernoviae and Phytophthora ramorum lineage EU2 from Scotland.</title>
        <authorList>
            <person name="Sambles C."/>
            <person name="Schlenzig A."/>
            <person name="O'Neill P."/>
            <person name="Grant M."/>
            <person name="Studholme D.J."/>
        </authorList>
    </citation>
    <scope>NUCLEOTIDE SEQUENCE</scope>
    <source>
        <strain evidence="3">00238/432</strain>
    </source>
</reference>
<evidence type="ECO:0000256" key="2">
    <source>
        <dbReference type="SAM" id="SignalP"/>
    </source>
</evidence>
<evidence type="ECO:0000256" key="1">
    <source>
        <dbReference type="SAM" id="MobiDB-lite"/>
    </source>
</evidence>
<gene>
    <name evidence="3" type="ORF">G195_000117</name>
</gene>
<name>A0A8J4WBZ1_9STRA</name>
<reference evidence="3" key="2">
    <citation type="submission" date="2020-02" db="EMBL/GenBank/DDBJ databases">
        <authorList>
            <person name="Studholme D.J."/>
        </authorList>
    </citation>
    <scope>NUCLEOTIDE SEQUENCE</scope>
    <source>
        <strain evidence="3">00238/432</strain>
    </source>
</reference>
<organism evidence="3 4">
    <name type="scientific">Phytophthora kernoviae 00238/432</name>
    <dbReference type="NCBI Taxonomy" id="1284355"/>
    <lineage>
        <taxon>Eukaryota</taxon>
        <taxon>Sar</taxon>
        <taxon>Stramenopiles</taxon>
        <taxon>Oomycota</taxon>
        <taxon>Peronosporomycetes</taxon>
        <taxon>Peronosporales</taxon>
        <taxon>Peronosporaceae</taxon>
        <taxon>Phytophthora</taxon>
    </lineage>
</organism>
<feature type="signal peptide" evidence="2">
    <location>
        <begin position="1"/>
        <end position="27"/>
    </location>
</feature>
<proteinExistence type="predicted"/>
<keyword evidence="2" id="KW-0732">Signal</keyword>